<accession>A0A8J6AYU2</accession>
<proteinExistence type="predicted"/>
<evidence type="ECO:0000313" key="2">
    <source>
        <dbReference type="EMBL" id="KAG9390589.1"/>
    </source>
</evidence>
<dbReference type="EMBL" id="JAHDYR010000064">
    <property type="protein sequence ID" value="KAG9390589.1"/>
    <property type="molecule type" value="Genomic_DNA"/>
</dbReference>
<reference evidence="2" key="1">
    <citation type="submission" date="2021-05" db="EMBL/GenBank/DDBJ databases">
        <title>A free-living protist that lacks canonical eukaryotic 1 DNA replication and segregation systems.</title>
        <authorList>
            <person name="Salas-Leiva D.E."/>
            <person name="Tromer E.C."/>
            <person name="Curtis B.A."/>
            <person name="Jerlstrom-Hultqvist J."/>
            <person name="Kolisko M."/>
            <person name="Yi Z."/>
            <person name="Salas-Leiva J.S."/>
            <person name="Gallot-Lavallee L."/>
            <person name="Kops G.J.P.L."/>
            <person name="Archibald J.M."/>
            <person name="Simpson A.G.B."/>
            <person name="Roger A.J."/>
        </authorList>
    </citation>
    <scope>NUCLEOTIDE SEQUENCE</scope>
    <source>
        <strain evidence="2">BICM</strain>
    </source>
</reference>
<evidence type="ECO:0000256" key="1">
    <source>
        <dbReference type="SAM" id="MobiDB-lite"/>
    </source>
</evidence>
<feature type="compositionally biased region" description="Pro residues" evidence="1">
    <location>
        <begin position="298"/>
        <end position="309"/>
    </location>
</feature>
<name>A0A8J6AYU2_9EUKA</name>
<keyword evidence="3" id="KW-1185">Reference proteome</keyword>
<organism evidence="2 3">
    <name type="scientific">Carpediemonas membranifera</name>
    <dbReference type="NCBI Taxonomy" id="201153"/>
    <lineage>
        <taxon>Eukaryota</taxon>
        <taxon>Metamonada</taxon>
        <taxon>Carpediemonas-like organisms</taxon>
        <taxon>Carpediemonas</taxon>
    </lineage>
</organism>
<dbReference type="Proteomes" id="UP000717585">
    <property type="component" value="Unassembled WGS sequence"/>
</dbReference>
<feature type="region of interest" description="Disordered" evidence="1">
    <location>
        <begin position="286"/>
        <end position="323"/>
    </location>
</feature>
<gene>
    <name evidence="2" type="ORF">J8273_7940</name>
</gene>
<dbReference type="AlphaFoldDB" id="A0A8J6AYU2"/>
<evidence type="ECO:0000313" key="3">
    <source>
        <dbReference type="Proteomes" id="UP000717585"/>
    </source>
</evidence>
<sequence length="323" mass="35266">MDPPPNILQPPNIPMIPQLSYSSSANMFSPGGGSFSQEETHSAMEYYSNQYSDQYSDVLSGGSTMRRIPSVPSYGSFETSTDAETDLGLLGISAMCIDPAPAAMEHASDPSISVPPQFSLGWAFADITDQLGLQPGNVSEDVVKAAVKESKDRTTEGWISRGSIRAWCTQCGADQSEGRHKMLVLRYRCDKACCDSNTCTLQAKYLFCPVSGRVYYSTHGGHALRQTAPRQRRGITAQLKRFIENLVEQGKSPSTIASDLQSTMGEESPSLRQIQNFVFRFKKKRESLRRGKGVSSQLPPPTLTTPSPPQATATISVSKVSEY</sequence>
<comment type="caution">
    <text evidence="2">The sequence shown here is derived from an EMBL/GenBank/DDBJ whole genome shotgun (WGS) entry which is preliminary data.</text>
</comment>
<protein>
    <submittedName>
        <fullName evidence="2">Uncharacterized protein</fullName>
    </submittedName>
</protein>